<dbReference type="GO" id="GO:0043856">
    <property type="term" value="F:anti-sigma factor antagonist activity"/>
    <property type="evidence" value="ECO:0007669"/>
    <property type="project" value="InterPro"/>
</dbReference>
<dbReference type="AlphaFoldDB" id="A0A6M8B534"/>
<organism evidence="4 5">
    <name type="scientific">Thermoleptolyngbya sichuanensis A183</name>
    <dbReference type="NCBI Taxonomy" id="2737172"/>
    <lineage>
        <taxon>Bacteria</taxon>
        <taxon>Bacillati</taxon>
        <taxon>Cyanobacteriota</taxon>
        <taxon>Cyanophyceae</taxon>
        <taxon>Oculatellales</taxon>
        <taxon>Oculatellaceae</taxon>
        <taxon>Thermoleptolyngbya</taxon>
        <taxon>Thermoleptolyngbya sichuanensis</taxon>
    </lineage>
</organism>
<keyword evidence="5" id="KW-1185">Reference proteome</keyword>
<evidence type="ECO:0000259" key="3">
    <source>
        <dbReference type="PROSITE" id="PS50801"/>
    </source>
</evidence>
<reference evidence="4 5" key="1">
    <citation type="submission" date="2020-05" db="EMBL/GenBank/DDBJ databases">
        <title>Complete genome sequence of of a novel Thermoleptolyngbya strain isolated from hot springs of Ganzi, Sichuan China.</title>
        <authorList>
            <person name="Tang J."/>
            <person name="Daroch M."/>
            <person name="Li L."/>
            <person name="Waleron K."/>
            <person name="Waleron M."/>
            <person name="Waleron M."/>
        </authorList>
    </citation>
    <scope>NUCLEOTIDE SEQUENCE [LARGE SCALE GENOMIC DNA]</scope>
    <source>
        <strain evidence="4 5">PKUAC-SCTA183</strain>
    </source>
</reference>
<name>A0A6M8B534_9CYAN</name>
<dbReference type="PROSITE" id="PS50801">
    <property type="entry name" value="STAS"/>
    <property type="match status" value="1"/>
</dbReference>
<dbReference type="NCBIfam" id="TIGR00377">
    <property type="entry name" value="ant_ant_sig"/>
    <property type="match status" value="1"/>
</dbReference>
<dbReference type="PANTHER" id="PTHR33495:SF2">
    <property type="entry name" value="ANTI-SIGMA FACTOR ANTAGONIST TM_1081-RELATED"/>
    <property type="match status" value="1"/>
</dbReference>
<dbReference type="InterPro" id="IPR003658">
    <property type="entry name" value="Anti-sigma_ant"/>
</dbReference>
<sequence>MQTLLSESLLSEFSPVGSASTTVVEPVGALNASNAALFQRQLATLLASDCSSVLVDLSQVETLDSAGLMVLISAQTAAHQHQKRFGICGVSPSIRIIFEVTQLDRAFTLFESRADYEVSLAS</sequence>
<evidence type="ECO:0000313" key="4">
    <source>
        <dbReference type="EMBL" id="QKD81568.1"/>
    </source>
</evidence>
<evidence type="ECO:0000256" key="2">
    <source>
        <dbReference type="RuleBase" id="RU003749"/>
    </source>
</evidence>
<dbReference type="InterPro" id="IPR036513">
    <property type="entry name" value="STAS_dom_sf"/>
</dbReference>
<dbReference type="KEGG" id="theu:HPC62_04645"/>
<accession>A0A6M8B534</accession>
<dbReference type="Gene3D" id="3.30.750.24">
    <property type="entry name" value="STAS domain"/>
    <property type="match status" value="1"/>
</dbReference>
<dbReference type="EMBL" id="CP053661">
    <property type="protein sequence ID" value="QKD81568.1"/>
    <property type="molecule type" value="Genomic_DNA"/>
</dbReference>
<dbReference type="Pfam" id="PF01740">
    <property type="entry name" value="STAS"/>
    <property type="match status" value="1"/>
</dbReference>
<gene>
    <name evidence="4" type="ORF">HPC62_04645</name>
</gene>
<feature type="domain" description="STAS" evidence="3">
    <location>
        <begin position="23"/>
        <end position="122"/>
    </location>
</feature>
<evidence type="ECO:0000256" key="1">
    <source>
        <dbReference type="ARBA" id="ARBA00009013"/>
    </source>
</evidence>
<dbReference type="Proteomes" id="UP000505210">
    <property type="component" value="Chromosome"/>
</dbReference>
<dbReference type="InterPro" id="IPR002645">
    <property type="entry name" value="STAS_dom"/>
</dbReference>
<dbReference type="CDD" id="cd07043">
    <property type="entry name" value="STAS_anti-anti-sigma_factors"/>
    <property type="match status" value="1"/>
</dbReference>
<dbReference type="RefSeq" id="WP_084782602.1">
    <property type="nucleotide sequence ID" value="NZ_CP053661.1"/>
</dbReference>
<proteinExistence type="inferred from homology"/>
<dbReference type="SUPFAM" id="SSF52091">
    <property type="entry name" value="SpoIIaa-like"/>
    <property type="match status" value="1"/>
</dbReference>
<protein>
    <recommendedName>
        <fullName evidence="2">Anti-sigma factor antagonist</fullName>
    </recommendedName>
</protein>
<evidence type="ECO:0000313" key="5">
    <source>
        <dbReference type="Proteomes" id="UP000505210"/>
    </source>
</evidence>
<dbReference type="PANTHER" id="PTHR33495">
    <property type="entry name" value="ANTI-SIGMA FACTOR ANTAGONIST TM_1081-RELATED-RELATED"/>
    <property type="match status" value="1"/>
</dbReference>
<comment type="similarity">
    <text evidence="1 2">Belongs to the anti-sigma-factor antagonist family.</text>
</comment>